<evidence type="ECO:0000313" key="3">
    <source>
        <dbReference type="Proteomes" id="UP001157914"/>
    </source>
</evidence>
<name>A0ABY1N5U7_9HYPH</name>
<keyword evidence="1" id="KW-0732">Signal</keyword>
<dbReference type="RefSeq" id="WP_155191295.1">
    <property type="nucleotide sequence ID" value="NZ_BAAAEA010000001.1"/>
</dbReference>
<evidence type="ECO:0000256" key="1">
    <source>
        <dbReference type="SAM" id="SignalP"/>
    </source>
</evidence>
<keyword evidence="3" id="KW-1185">Reference proteome</keyword>
<feature type="chain" id="PRO_5046957112" description="VCBS repeat-containing protein" evidence="1">
    <location>
        <begin position="27"/>
        <end position="298"/>
    </location>
</feature>
<accession>A0ABY1N5U7</accession>
<sequence length="298" mass="32862">MIACNLLFWRWMQRAAVILGSLFICAATGAAFSKDNPSARLPDGNIAKATLGDEQISAWYGSPTTRYAHGILGDATEAGSLHVEVNSGPTLSHILPQDEVFEDRTPRLVDLDGDGVLEIITIRSYRTSGGSLAVFGVRNNTLTELAKSEPIGRANRWLNIAEVGDFAERGNNQIAFVETPHIGGTLHLAEWQGNRLVTFHSLGGFSNHKIGSREQDLSGTIFFNDDRLPDLAVPSDNRRVLRIAGVADGKLQELHRFELPSPVARRADIDYEVPQNCIHFDLENGERFDLCLPYPEDR</sequence>
<gene>
    <name evidence="2" type="ORF">SAMN06265374_0309</name>
</gene>
<reference evidence="2 3" key="1">
    <citation type="submission" date="2017-05" db="EMBL/GenBank/DDBJ databases">
        <authorList>
            <person name="Varghese N."/>
            <person name="Submissions S."/>
        </authorList>
    </citation>
    <scope>NUCLEOTIDE SEQUENCE [LARGE SCALE GENOMIC DNA]</scope>
    <source>
        <strain evidence="2 3">DSM 15949</strain>
    </source>
</reference>
<dbReference type="EMBL" id="FXTT01000001">
    <property type="protein sequence ID" value="SMP01059.1"/>
    <property type="molecule type" value="Genomic_DNA"/>
</dbReference>
<organism evidence="2 3">
    <name type="scientific">Roseibium denhamense</name>
    <dbReference type="NCBI Taxonomy" id="76305"/>
    <lineage>
        <taxon>Bacteria</taxon>
        <taxon>Pseudomonadati</taxon>
        <taxon>Pseudomonadota</taxon>
        <taxon>Alphaproteobacteria</taxon>
        <taxon>Hyphomicrobiales</taxon>
        <taxon>Stappiaceae</taxon>
        <taxon>Roseibium</taxon>
    </lineage>
</organism>
<dbReference type="SUPFAM" id="SSF69318">
    <property type="entry name" value="Integrin alpha N-terminal domain"/>
    <property type="match status" value="1"/>
</dbReference>
<evidence type="ECO:0008006" key="4">
    <source>
        <dbReference type="Google" id="ProtNLM"/>
    </source>
</evidence>
<dbReference type="InterPro" id="IPR028994">
    <property type="entry name" value="Integrin_alpha_N"/>
</dbReference>
<proteinExistence type="predicted"/>
<evidence type="ECO:0000313" key="2">
    <source>
        <dbReference type="EMBL" id="SMP01059.1"/>
    </source>
</evidence>
<feature type="signal peptide" evidence="1">
    <location>
        <begin position="1"/>
        <end position="26"/>
    </location>
</feature>
<protein>
    <recommendedName>
        <fullName evidence="4">VCBS repeat-containing protein</fullName>
    </recommendedName>
</protein>
<dbReference type="Proteomes" id="UP001157914">
    <property type="component" value="Unassembled WGS sequence"/>
</dbReference>
<comment type="caution">
    <text evidence="2">The sequence shown here is derived from an EMBL/GenBank/DDBJ whole genome shotgun (WGS) entry which is preliminary data.</text>
</comment>